<dbReference type="PANTHER" id="PTHR11200">
    <property type="entry name" value="INOSITOL 5-PHOSPHATASE"/>
    <property type="match status" value="1"/>
</dbReference>
<feature type="compositionally biased region" description="Pro residues" evidence="4">
    <location>
        <begin position="414"/>
        <end position="430"/>
    </location>
</feature>
<dbReference type="GO" id="GO:0004439">
    <property type="term" value="F:phosphatidylinositol-4,5-bisphosphate 5-phosphatase activity"/>
    <property type="evidence" value="ECO:0007669"/>
    <property type="project" value="TreeGrafter"/>
</dbReference>
<feature type="compositionally biased region" description="Low complexity" evidence="4">
    <location>
        <begin position="294"/>
        <end position="322"/>
    </location>
</feature>
<feature type="compositionally biased region" description="Pro residues" evidence="4">
    <location>
        <begin position="366"/>
        <end position="382"/>
    </location>
</feature>
<dbReference type="InterPro" id="IPR036322">
    <property type="entry name" value="WD40_repeat_dom_sf"/>
</dbReference>
<comment type="similarity">
    <text evidence="1">Belongs to the short-chain dehydrogenases/reductases (SDR) family.</text>
</comment>
<dbReference type="SUPFAM" id="SSF51735">
    <property type="entry name" value="NAD(P)-binding Rossmann-fold domains"/>
    <property type="match status" value="1"/>
</dbReference>
<gene>
    <name evidence="6" type="ORF">BS47DRAFT_1398830</name>
</gene>
<feature type="region of interest" description="Disordered" evidence="4">
    <location>
        <begin position="1"/>
        <end position="157"/>
    </location>
</feature>
<dbReference type="Proteomes" id="UP000886523">
    <property type="component" value="Unassembled WGS sequence"/>
</dbReference>
<dbReference type="InterPro" id="IPR000300">
    <property type="entry name" value="IPPc"/>
</dbReference>
<dbReference type="Pfam" id="PF22669">
    <property type="entry name" value="Exo_endo_phos2"/>
    <property type="match status" value="1"/>
</dbReference>
<accession>A0A9P6AKF7</accession>
<dbReference type="InterPro" id="IPR046985">
    <property type="entry name" value="IP5"/>
</dbReference>
<evidence type="ECO:0000256" key="2">
    <source>
        <dbReference type="ARBA" id="ARBA00022857"/>
    </source>
</evidence>
<dbReference type="SMART" id="SM00128">
    <property type="entry name" value="IPPc"/>
    <property type="match status" value="1"/>
</dbReference>
<feature type="compositionally biased region" description="Polar residues" evidence="4">
    <location>
        <begin position="278"/>
        <end position="290"/>
    </location>
</feature>
<feature type="compositionally biased region" description="Polar residues" evidence="4">
    <location>
        <begin position="385"/>
        <end position="398"/>
    </location>
</feature>
<sequence>MSLDGEDTPGFSNIRNRFEELARAGPSRPSSLANRTVTLRTSSDRLHDRNIPGGLPPRPTQLSVVPQPPARHRVISNPDRSEQGALNAPLPSSSPSSPIPSPTSATTPVVPPPIPPKPSDVRGRISSSLIPPASRLSRKPPPLPRRRSAENLLDDDSASVSAASLRSKYATIPFSSPPVPRTSPKSLSVPDLNRAPDALASNAESFFPSPSQKPVVPILLIREPGNSGALEPSVTPDLPPRPRLFSTPPTPPRSFTPIVRTSPKIPPRPTSRQDRTLLIQTSGPTHTEPSSLHVDSNIIDSNGSDSRSSSDSSHSDVLPSGSKVSTAPSSFSMRPSLDRPSHSDAGGPPPIPPRPASQSVMSGPDRPTPPNFPLITIPPPLPMRKNSSLPLTTESQSPLLPPRATSVLLDPFALPLPPPLPPPRQSPFPPARRLNMHESDESSDSGDEDDFDAEQSLPGYNGSGVPRKRLDDLPTTSHASRRPPVFRPGFNVHVAAHVYDLDSLDSPVFVLDVKDVGLELRYKEHSRITAMEFRPSMTKADEGRFLWCGMRDGHVFEFDAWTGNVCDIRPNCHTASITHILRHGPSMVVLCENGKALVFSPSEDGKDLSLAYPPPSSLRQFRVPDKQGFVRIFGDHLWTANGPGNHSAGAATALRGPTIRVYDLQPGTTASRTLIPSEAVGQVASGTTLPSKPENVYIGHEGGNVTIWARDDGTGTPTHIGTIKIGTSDVLALEGVHARLWAGFRNGMIMAYDVESTPWNVTNMWRAHDDCPISKIEVDPHSIEKCARLTVYTIGRDERIRFWDGLLSLDYIESELLKREAKYSTLRSLKVLICSWNIDASKPEMLSSNGNSVSFLPDCLKSLDTGENGPDIIVFGFQEVIDLEDRKLTAKTMLLGGGKKKKEGMLSDGVSSRYRLWLDYMILSIRTANPPDCPYSVIHTENLVGLLSCVFVKNSERHRIKDSAITRIKRGLHGHYGNKGAIGARFTIDDTSLCFINCHLAAGQNHTRERNADLAAILEVKPVFPPVPSEDSPVAYVGGGDGSMILDHEICFLSGDLNYRIDQRRDNVVSSIKMGELDYLLQHDQLLKEMKNNPSFRLRPFREAPLAFAPTYKYDRFSHEFDTSEKRRVPAWCDRILFRSRHSELVECLHYQRYEANTSDHRPISGGFRVTTKTVRQDERLVEKEKIEREWGIGLAVATLLLESFGTRVITISRSISPQLKDLSTKYSDRIVIVQGDITNASLHDEAVTSAQQKYNRLDAVILNAGTVDPLGRVTDPGVSVDGWKSLFDVNFFSLLHTLKAAIPSLRESRGRILMVSSGASVGGIAGWGPYSASKAALNSLVRTLANEEPDITSIAIRPGVVDTEMLTTIRNEGSASMDEKDHSRFVLLHARGELLTAEQPGHVIAALSLKAPKDLSGRYISWDEDELKPFRQSV</sequence>
<evidence type="ECO:0000259" key="5">
    <source>
        <dbReference type="SMART" id="SM00128"/>
    </source>
</evidence>
<dbReference type="InterPro" id="IPR036291">
    <property type="entry name" value="NAD(P)-bd_dom_sf"/>
</dbReference>
<dbReference type="PANTHER" id="PTHR11200:SF240">
    <property type="entry name" value="INOSITOL POLYPHOSPHATE 5-PHOSPHATASE C9G1.10C-RELATED"/>
    <property type="match status" value="1"/>
</dbReference>
<evidence type="ECO:0000313" key="6">
    <source>
        <dbReference type="EMBL" id="KAF9507197.1"/>
    </source>
</evidence>
<dbReference type="SUPFAM" id="SSF56219">
    <property type="entry name" value="DNase I-like"/>
    <property type="match status" value="1"/>
</dbReference>
<feature type="compositionally biased region" description="Polar residues" evidence="4">
    <location>
        <begin position="28"/>
        <end position="41"/>
    </location>
</feature>
<reference evidence="6" key="1">
    <citation type="journal article" date="2020" name="Nat. Commun.">
        <title>Large-scale genome sequencing of mycorrhizal fungi provides insights into the early evolution of symbiotic traits.</title>
        <authorList>
            <person name="Miyauchi S."/>
            <person name="Kiss E."/>
            <person name="Kuo A."/>
            <person name="Drula E."/>
            <person name="Kohler A."/>
            <person name="Sanchez-Garcia M."/>
            <person name="Morin E."/>
            <person name="Andreopoulos B."/>
            <person name="Barry K.W."/>
            <person name="Bonito G."/>
            <person name="Buee M."/>
            <person name="Carver A."/>
            <person name="Chen C."/>
            <person name="Cichocki N."/>
            <person name="Clum A."/>
            <person name="Culley D."/>
            <person name="Crous P.W."/>
            <person name="Fauchery L."/>
            <person name="Girlanda M."/>
            <person name="Hayes R.D."/>
            <person name="Keri Z."/>
            <person name="LaButti K."/>
            <person name="Lipzen A."/>
            <person name="Lombard V."/>
            <person name="Magnuson J."/>
            <person name="Maillard F."/>
            <person name="Murat C."/>
            <person name="Nolan M."/>
            <person name="Ohm R.A."/>
            <person name="Pangilinan J."/>
            <person name="Pereira M.F."/>
            <person name="Perotto S."/>
            <person name="Peter M."/>
            <person name="Pfister S."/>
            <person name="Riley R."/>
            <person name="Sitrit Y."/>
            <person name="Stielow J.B."/>
            <person name="Szollosi G."/>
            <person name="Zifcakova L."/>
            <person name="Stursova M."/>
            <person name="Spatafora J.W."/>
            <person name="Tedersoo L."/>
            <person name="Vaario L.M."/>
            <person name="Yamada A."/>
            <person name="Yan M."/>
            <person name="Wang P."/>
            <person name="Xu J."/>
            <person name="Bruns T."/>
            <person name="Baldrian P."/>
            <person name="Vilgalys R."/>
            <person name="Dunand C."/>
            <person name="Henrissat B."/>
            <person name="Grigoriev I.V."/>
            <person name="Hibbett D."/>
            <person name="Nagy L.G."/>
            <person name="Martin F.M."/>
        </authorList>
    </citation>
    <scope>NUCLEOTIDE SEQUENCE</scope>
    <source>
        <strain evidence="6">UP504</strain>
    </source>
</reference>
<dbReference type="PROSITE" id="PS00061">
    <property type="entry name" value="ADH_SHORT"/>
    <property type="match status" value="1"/>
</dbReference>
<dbReference type="Gene3D" id="3.40.50.720">
    <property type="entry name" value="NAD(P)-binding Rossmann-like Domain"/>
    <property type="match status" value="1"/>
</dbReference>
<dbReference type="FunFam" id="3.40.50.720:FF:000281">
    <property type="entry name" value="Uncharacterized oxidoreductase YIR035C"/>
    <property type="match status" value="1"/>
</dbReference>
<dbReference type="Gene3D" id="2.130.10.10">
    <property type="entry name" value="YVTN repeat-like/Quinoprotein amine dehydrogenase"/>
    <property type="match status" value="1"/>
</dbReference>
<feature type="compositionally biased region" description="Pro residues" evidence="4">
    <location>
        <begin position="109"/>
        <end position="118"/>
    </location>
</feature>
<name>A0A9P6AKF7_9AGAM</name>
<evidence type="ECO:0000256" key="1">
    <source>
        <dbReference type="ARBA" id="ARBA00006484"/>
    </source>
</evidence>
<dbReference type="GO" id="GO:0016491">
    <property type="term" value="F:oxidoreductase activity"/>
    <property type="evidence" value="ECO:0007669"/>
    <property type="project" value="UniProtKB-KW"/>
</dbReference>
<feature type="compositionally biased region" description="Low complexity" evidence="4">
    <location>
        <begin position="88"/>
        <end position="108"/>
    </location>
</feature>
<keyword evidence="2" id="KW-0521">NADP</keyword>
<proteinExistence type="inferred from homology"/>
<dbReference type="EMBL" id="MU129088">
    <property type="protein sequence ID" value="KAF9507197.1"/>
    <property type="molecule type" value="Genomic_DNA"/>
</dbReference>
<comment type="caution">
    <text evidence="6">The sequence shown here is derived from an EMBL/GenBank/DDBJ whole genome shotgun (WGS) entry which is preliminary data.</text>
</comment>
<feature type="compositionally biased region" description="Acidic residues" evidence="4">
    <location>
        <begin position="441"/>
        <end position="453"/>
    </location>
</feature>
<dbReference type="OrthoDB" id="2248459at2759"/>
<dbReference type="SUPFAM" id="SSF50978">
    <property type="entry name" value="WD40 repeat-like"/>
    <property type="match status" value="1"/>
</dbReference>
<evidence type="ECO:0000256" key="4">
    <source>
        <dbReference type="SAM" id="MobiDB-lite"/>
    </source>
</evidence>
<feature type="compositionally biased region" description="Pro residues" evidence="4">
    <location>
        <begin position="237"/>
        <end position="254"/>
    </location>
</feature>
<feature type="domain" description="Inositol polyphosphate-related phosphatase" evidence="5">
    <location>
        <begin position="827"/>
        <end position="1176"/>
    </location>
</feature>
<evidence type="ECO:0000256" key="3">
    <source>
        <dbReference type="ARBA" id="ARBA00023002"/>
    </source>
</evidence>
<dbReference type="Gene3D" id="3.60.10.10">
    <property type="entry name" value="Endonuclease/exonuclease/phosphatase"/>
    <property type="match status" value="1"/>
</dbReference>
<keyword evidence="7" id="KW-1185">Reference proteome</keyword>
<dbReference type="InterPro" id="IPR002347">
    <property type="entry name" value="SDR_fam"/>
</dbReference>
<keyword evidence="3" id="KW-0560">Oxidoreductase</keyword>
<dbReference type="InterPro" id="IPR020904">
    <property type="entry name" value="Sc_DH/Rdtase_CS"/>
</dbReference>
<organism evidence="6 7">
    <name type="scientific">Hydnum rufescens UP504</name>
    <dbReference type="NCBI Taxonomy" id="1448309"/>
    <lineage>
        <taxon>Eukaryota</taxon>
        <taxon>Fungi</taxon>
        <taxon>Dikarya</taxon>
        <taxon>Basidiomycota</taxon>
        <taxon>Agaricomycotina</taxon>
        <taxon>Agaricomycetes</taxon>
        <taxon>Cantharellales</taxon>
        <taxon>Hydnaceae</taxon>
        <taxon>Hydnum</taxon>
    </lineage>
</organism>
<feature type="region of interest" description="Disordered" evidence="4">
    <location>
        <begin position="227"/>
        <end position="484"/>
    </location>
</feature>
<dbReference type="InterPro" id="IPR015943">
    <property type="entry name" value="WD40/YVTN_repeat-like_dom_sf"/>
</dbReference>
<protein>
    <recommendedName>
        <fullName evidence="5">Inositol polyphosphate-related phosphatase domain-containing protein</fullName>
    </recommendedName>
</protein>
<evidence type="ECO:0000313" key="7">
    <source>
        <dbReference type="Proteomes" id="UP000886523"/>
    </source>
</evidence>
<dbReference type="PRINTS" id="PR00081">
    <property type="entry name" value="GDHRDH"/>
</dbReference>
<dbReference type="Pfam" id="PF00106">
    <property type="entry name" value="adh_short"/>
    <property type="match status" value="1"/>
</dbReference>
<dbReference type="GO" id="GO:0046856">
    <property type="term" value="P:phosphatidylinositol dephosphorylation"/>
    <property type="evidence" value="ECO:0007669"/>
    <property type="project" value="InterPro"/>
</dbReference>
<dbReference type="InterPro" id="IPR036691">
    <property type="entry name" value="Endo/exonu/phosph_ase_sf"/>
</dbReference>
<feature type="compositionally biased region" description="Polar residues" evidence="4">
    <location>
        <begin position="323"/>
        <end position="333"/>
    </location>
</feature>